<dbReference type="EMBL" id="LTDL01000028">
    <property type="protein sequence ID" value="OAG30443.1"/>
    <property type="molecule type" value="Genomic_DNA"/>
</dbReference>
<dbReference type="RefSeq" id="XP_067544700.1">
    <property type="nucleotide sequence ID" value="XM_067689403.1"/>
</dbReference>
<reference evidence="1 2" key="1">
    <citation type="submission" date="2016-02" db="EMBL/GenBank/DDBJ databases">
        <title>Discovery of a natural microsporidian pathogen with a broad tissue tropism in Caenorhabditis elegans.</title>
        <authorList>
            <person name="Luallen R.J."/>
            <person name="Reinke A.W."/>
            <person name="Tong L."/>
            <person name="Botts M.R."/>
            <person name="Felix M.-A."/>
            <person name="Troemel E.R."/>
        </authorList>
    </citation>
    <scope>NUCLEOTIDE SEQUENCE [LARGE SCALE GENOMIC DNA]</scope>
    <source>
        <strain evidence="1 2">JUm2807</strain>
    </source>
</reference>
<dbReference type="VEuPathDB" id="MicrosporidiaDB:NEDG_01985"/>
<gene>
    <name evidence="1" type="ORF">NEDG_01985</name>
</gene>
<name>A0A177EER1_9MICR</name>
<proteinExistence type="predicted"/>
<sequence>MQEDRLDSSLRRSKDAYARIKMGLTTRPEAAPQLATEHKVPVERINKVIGVLESIEKGKKLLKPAASHEEGKRIYDELKHTHKTLQKAETASVVSASIAQIEKRMKKLEKVLDEVTQKRLKKAFTTGNVGWSKYLVNPKKKALLFVNTLQEHVEKTTIPEAIVKEIEEREPVISQIEKLAQEAFKEKEVAAITEIFQEIIEKGLKEQVTRGCYLLLKEVGSLHQRVVAVITMSKYFSKNYQILTGRKDPDKDLLSVLKNTCKTLFIDAESTFSSSKIDTKTLVDYALVDLIGIVEEIDKYPAIFESWSRKRQPILKAVSLAVKEKSIQTPSKLKQLVYTSNAATFLSRAKSKYAASQEEIVEAIAKELKNGLLREIDGPKEANKKRPRISVLLDYIEALAQVVSPMYLTSTQKKTVIAQFKKDVRVVAERVGGLDDVSDNHLTSLINSFFGRKGAVLDSG</sequence>
<dbReference type="GeneID" id="93648335"/>
<dbReference type="AlphaFoldDB" id="A0A177EER1"/>
<dbReference type="OrthoDB" id="2195452at2759"/>
<organism evidence="1 2">
    <name type="scientific">Nematocida displodere</name>
    <dbReference type="NCBI Taxonomy" id="1805483"/>
    <lineage>
        <taxon>Eukaryota</taxon>
        <taxon>Fungi</taxon>
        <taxon>Fungi incertae sedis</taxon>
        <taxon>Microsporidia</taxon>
        <taxon>Nematocida</taxon>
    </lineage>
</organism>
<accession>A0A177EER1</accession>
<evidence type="ECO:0000313" key="1">
    <source>
        <dbReference type="EMBL" id="OAG30443.1"/>
    </source>
</evidence>
<evidence type="ECO:0000313" key="2">
    <source>
        <dbReference type="Proteomes" id="UP000185944"/>
    </source>
</evidence>
<keyword evidence="2" id="KW-1185">Reference proteome</keyword>
<protein>
    <submittedName>
        <fullName evidence="1">Uncharacterized protein</fullName>
    </submittedName>
</protein>
<comment type="caution">
    <text evidence="1">The sequence shown here is derived from an EMBL/GenBank/DDBJ whole genome shotgun (WGS) entry which is preliminary data.</text>
</comment>
<dbReference type="Proteomes" id="UP000185944">
    <property type="component" value="Unassembled WGS sequence"/>
</dbReference>